<gene>
    <name evidence="2" type="ORF">ACFP1K_26545</name>
</gene>
<dbReference type="RefSeq" id="WP_380758130.1">
    <property type="nucleotide sequence ID" value="NZ_JBHSRF010000048.1"/>
</dbReference>
<proteinExistence type="predicted"/>
<dbReference type="Pfam" id="PF00582">
    <property type="entry name" value="Usp"/>
    <property type="match status" value="1"/>
</dbReference>
<name>A0ABW1NR83_9ACTN</name>
<sequence>MTHNTIRPRIVVGVSNTPAAAAALRWALGEARLRDAEVVAVHAWQWSGKHRASYAPMGSWRSPDEEYEAARERARRVVGRVSPGLDPVVAQGPPAQVLLEHGAGAAMLVLGVRAADPGTPAPAPPVVAACVMAALCPVVVISARAAGASAFRPYDVTLSGAPIG</sequence>
<evidence type="ECO:0000259" key="1">
    <source>
        <dbReference type="Pfam" id="PF00582"/>
    </source>
</evidence>
<dbReference type="Gene3D" id="3.40.50.620">
    <property type="entry name" value="HUPs"/>
    <property type="match status" value="1"/>
</dbReference>
<dbReference type="SUPFAM" id="SSF52402">
    <property type="entry name" value="Adenine nucleotide alpha hydrolases-like"/>
    <property type="match status" value="1"/>
</dbReference>
<dbReference type="Proteomes" id="UP001596137">
    <property type="component" value="Unassembled WGS sequence"/>
</dbReference>
<keyword evidence="3" id="KW-1185">Reference proteome</keyword>
<comment type="caution">
    <text evidence="2">The sequence shown here is derived from an EMBL/GenBank/DDBJ whole genome shotgun (WGS) entry which is preliminary data.</text>
</comment>
<feature type="domain" description="UspA" evidence="1">
    <location>
        <begin position="9"/>
        <end position="141"/>
    </location>
</feature>
<dbReference type="InterPro" id="IPR006016">
    <property type="entry name" value="UspA"/>
</dbReference>
<organism evidence="2 3">
    <name type="scientific">Sphaerisporangium aureirubrum</name>
    <dbReference type="NCBI Taxonomy" id="1544736"/>
    <lineage>
        <taxon>Bacteria</taxon>
        <taxon>Bacillati</taxon>
        <taxon>Actinomycetota</taxon>
        <taxon>Actinomycetes</taxon>
        <taxon>Streptosporangiales</taxon>
        <taxon>Streptosporangiaceae</taxon>
        <taxon>Sphaerisporangium</taxon>
    </lineage>
</organism>
<reference evidence="3" key="1">
    <citation type="journal article" date="2019" name="Int. J. Syst. Evol. Microbiol.">
        <title>The Global Catalogue of Microorganisms (GCM) 10K type strain sequencing project: providing services to taxonomists for standard genome sequencing and annotation.</title>
        <authorList>
            <consortium name="The Broad Institute Genomics Platform"/>
            <consortium name="The Broad Institute Genome Sequencing Center for Infectious Disease"/>
            <person name="Wu L."/>
            <person name="Ma J."/>
        </authorList>
    </citation>
    <scope>NUCLEOTIDE SEQUENCE [LARGE SCALE GENOMIC DNA]</scope>
    <source>
        <strain evidence="3">JCM 30346</strain>
    </source>
</reference>
<accession>A0ABW1NR83</accession>
<protein>
    <submittedName>
        <fullName evidence="2">Universal stress protein</fullName>
    </submittedName>
</protein>
<dbReference type="EMBL" id="JBHSRF010000048">
    <property type="protein sequence ID" value="MFC6084747.1"/>
    <property type="molecule type" value="Genomic_DNA"/>
</dbReference>
<dbReference type="InterPro" id="IPR014729">
    <property type="entry name" value="Rossmann-like_a/b/a_fold"/>
</dbReference>
<evidence type="ECO:0000313" key="2">
    <source>
        <dbReference type="EMBL" id="MFC6084747.1"/>
    </source>
</evidence>
<evidence type="ECO:0000313" key="3">
    <source>
        <dbReference type="Proteomes" id="UP001596137"/>
    </source>
</evidence>